<sequence length="121" mass="13245">MPLIVSPSSCPAAASRYASYSTLGFRSLQACSPPIIPCGQRMPRCTRPRLRSARIRGPVSTCIRIGHAATCSALLYRSNAHVRVEAQRRRATTPRNDAAQRRRHSCAASHIGAAVRTYVRT</sequence>
<evidence type="ECO:0000313" key="1">
    <source>
        <dbReference type="EMBL" id="QUC23532.1"/>
    </source>
</evidence>
<proteinExistence type="predicted"/>
<evidence type="ECO:0000313" key="2">
    <source>
        <dbReference type="Proteomes" id="UP000027002"/>
    </source>
</evidence>
<dbReference type="EMBL" id="CP072759">
    <property type="protein sequence ID" value="QUC23532.1"/>
    <property type="molecule type" value="Genomic_DNA"/>
</dbReference>
<organism evidence="1 2">
    <name type="scientific">Ustilaginoidea virens</name>
    <name type="common">Rice false smut fungus</name>
    <name type="synonym">Villosiclava virens</name>
    <dbReference type="NCBI Taxonomy" id="1159556"/>
    <lineage>
        <taxon>Eukaryota</taxon>
        <taxon>Fungi</taxon>
        <taxon>Dikarya</taxon>
        <taxon>Ascomycota</taxon>
        <taxon>Pezizomycotina</taxon>
        <taxon>Sordariomycetes</taxon>
        <taxon>Hypocreomycetidae</taxon>
        <taxon>Hypocreales</taxon>
        <taxon>Clavicipitaceae</taxon>
        <taxon>Ustilaginoidea</taxon>
    </lineage>
</organism>
<dbReference type="Proteomes" id="UP000027002">
    <property type="component" value="Chromosome 7"/>
</dbReference>
<dbReference type="RefSeq" id="XP_043001205.1">
    <property type="nucleotide sequence ID" value="XM_043145270.1"/>
</dbReference>
<protein>
    <submittedName>
        <fullName evidence="1">Uncharacterized protein</fullName>
    </submittedName>
</protein>
<name>A0A8E5HXZ0_USTVR</name>
<reference evidence="1" key="1">
    <citation type="submission" date="2020-03" db="EMBL/GenBank/DDBJ databases">
        <title>A mixture of massive structural variations and highly conserved coding sequences in Ustilaginoidea virens genome.</title>
        <authorList>
            <person name="Zhang K."/>
            <person name="Zhao Z."/>
            <person name="Zhang Z."/>
            <person name="Li Y."/>
            <person name="Hsiang T."/>
            <person name="Sun W."/>
        </authorList>
    </citation>
    <scope>NUCLEOTIDE SEQUENCE</scope>
    <source>
        <strain evidence="1">UV-8b</strain>
    </source>
</reference>
<dbReference type="GeneID" id="66068550"/>
<dbReference type="AlphaFoldDB" id="A0A8E5HXZ0"/>
<keyword evidence="2" id="KW-1185">Reference proteome</keyword>
<dbReference type="KEGG" id="uvi:66068550"/>
<gene>
    <name evidence="1" type="ORF">UV8b_07773</name>
</gene>
<accession>A0A8E5HXZ0</accession>